<comment type="caution">
    <text evidence="2">The sequence shown here is derived from an EMBL/GenBank/DDBJ whole genome shotgun (WGS) entry which is preliminary data.</text>
</comment>
<feature type="region of interest" description="Disordered" evidence="1">
    <location>
        <begin position="1613"/>
        <end position="1675"/>
    </location>
</feature>
<feature type="region of interest" description="Disordered" evidence="1">
    <location>
        <begin position="490"/>
        <end position="540"/>
    </location>
</feature>
<dbReference type="Proteomes" id="UP000419144">
    <property type="component" value="Unassembled WGS sequence"/>
</dbReference>
<feature type="region of interest" description="Disordered" evidence="1">
    <location>
        <begin position="304"/>
        <end position="339"/>
    </location>
</feature>
<accession>A0A640KCG3</accession>
<reference evidence="2" key="1">
    <citation type="submission" date="2019-11" db="EMBL/GenBank/DDBJ databases">
        <title>Leishmania tarentolae CDS.</title>
        <authorList>
            <person name="Goto Y."/>
            <person name="Yamagishi J."/>
        </authorList>
    </citation>
    <scope>NUCLEOTIDE SEQUENCE [LARGE SCALE GENOMIC DNA]</scope>
    <source>
        <strain evidence="2">Parrot Tar II</strain>
    </source>
</reference>
<dbReference type="VEuPathDB" id="TriTrypDB:LtaPh_1302600"/>
<feature type="region of interest" description="Disordered" evidence="1">
    <location>
        <begin position="720"/>
        <end position="740"/>
    </location>
</feature>
<feature type="region of interest" description="Disordered" evidence="1">
    <location>
        <begin position="1177"/>
        <end position="1215"/>
    </location>
</feature>
<keyword evidence="3" id="KW-1185">Reference proteome</keyword>
<feature type="compositionally biased region" description="Acidic residues" evidence="1">
    <location>
        <begin position="585"/>
        <end position="594"/>
    </location>
</feature>
<feature type="region of interest" description="Disordered" evidence="1">
    <location>
        <begin position="1851"/>
        <end position="1891"/>
    </location>
</feature>
<organism evidence="2 3">
    <name type="scientific">Leishmania tarentolae</name>
    <name type="common">Sauroleishmania tarentolae</name>
    <dbReference type="NCBI Taxonomy" id="5689"/>
    <lineage>
        <taxon>Eukaryota</taxon>
        <taxon>Discoba</taxon>
        <taxon>Euglenozoa</taxon>
        <taxon>Kinetoplastea</taxon>
        <taxon>Metakinetoplastina</taxon>
        <taxon>Trypanosomatida</taxon>
        <taxon>Trypanosomatidae</taxon>
        <taxon>Leishmaniinae</taxon>
        <taxon>Leishmania</taxon>
        <taxon>lizard Leishmania</taxon>
    </lineage>
</organism>
<evidence type="ECO:0000313" key="2">
    <source>
        <dbReference type="EMBL" id="GET86871.1"/>
    </source>
</evidence>
<feature type="region of interest" description="Disordered" evidence="1">
    <location>
        <begin position="108"/>
        <end position="150"/>
    </location>
</feature>
<dbReference type="OrthoDB" id="272753at2759"/>
<dbReference type="EMBL" id="BLBS01000017">
    <property type="protein sequence ID" value="GET86871.1"/>
    <property type="molecule type" value="Genomic_DNA"/>
</dbReference>
<feature type="compositionally biased region" description="Low complexity" evidence="1">
    <location>
        <begin position="317"/>
        <end position="331"/>
    </location>
</feature>
<feature type="compositionally biased region" description="Basic and acidic residues" evidence="1">
    <location>
        <begin position="304"/>
        <end position="316"/>
    </location>
</feature>
<name>A0A640KCG3_LEITA</name>
<feature type="region of interest" description="Disordered" evidence="1">
    <location>
        <begin position="553"/>
        <end position="599"/>
    </location>
</feature>
<feature type="compositionally biased region" description="Basic residues" evidence="1">
    <location>
        <begin position="1200"/>
        <end position="1209"/>
    </location>
</feature>
<evidence type="ECO:0000256" key="1">
    <source>
        <dbReference type="SAM" id="MobiDB-lite"/>
    </source>
</evidence>
<feature type="compositionally biased region" description="Low complexity" evidence="1">
    <location>
        <begin position="728"/>
        <end position="740"/>
    </location>
</feature>
<gene>
    <name evidence="2" type="ORF">LtaPh_1302600</name>
</gene>
<sequence>MGSVYSAPFSDGLDTHTHTHTHMYGLGKLKVECTLPMFEGCLQLCLEFFGAQSPWDGCSSAQLSEFICEDVAPYQGWAANATLRDTIVRLLLTTHDREFDVYAATTTKDGATSSERRADGAASSPVSSGGRGRRKTAPVPTTSKASQQRRRVSAEEVIGLLDLGHIAWTEREEDVLCDQRGMSGRQVQQLCAPLGRDGSHSTLLFFTPSHALRERVMGFSITNEKLEMVSSFIAENAVLGWDRLPSTPEFKARYKNHLVGSGLKWLRRVHKVTPVYMYHEPSREVVYRFFPHFALPLTEREKKNHPTWAVEERSGSRAEASSWSDGPASPSSHEEEQLYGEWGRTSGDDCDEVRCVAAAAASAPSMRQRRTSRRHYPLDHYYARKRRLQASFPSVAFDLQLVRQLVQESPERRLLMQDAVHAILAAHGLFLTRWEDFSRTERMHLRRLMSVADLSIVVASVVLRGHLRELRLVIPSEDLARQVSAASTSASSSVPVRLRARAQAGGSDGEEGEETHDLNLSGSERGEEDPEHDQDRDNTREKAALRREITAAPVLLRANQEPAGGGVAEELDLDDGKDGARYSSGDEDDDEQGDEAQSQAVTPLSYMSTRHQQAEAEAVLRVEPNQALELQAAHEAERRPLSLTATVPRFRFHMPHKQRSKVVGGFLERYSKMRGTLVTRYLLLRHTKVLTLVYAPRPTGAPAQGLCPVETAAAPVVKREEQGDSLHSTESAAAATPTEASAVAPLPLPRTLHFEPSDPRLPKGLSAYSVNTVLDVLVRAAPHYAASVPRLMQSIDISTLNRRVLPFLRRLNYVHTTAVAQRGRKHVGLVVLLPAEGETRPSTLSDEAKQAVLDAEAAAAAELTRRMARQPVPPSAASGKSIPSDMVLQSLPAVVEGARRSTLGERLVEVHPAATKVVNRVMAVRNGYARSLVQRMSRLHLELWYQHYRYPTDGAVPRTAADAGGVRVREMYARMTLSTFVIVVGLPQADLGCVLGRTDGVFSWSTPLRDLPPSVYGWCVQRGTQMLFACLQGLHDRRLIRSAHGGPNSFLSPEACDDVAYTLEPQCVVDGYTYSFISAPPTAAASLYACMRYWLPFWSAIGRPPRRLSSQLLELESNATVAQVVALSKVLRQDPSILAAQLYQSGGLPLELRSSTSLGEVAAGAARHEAELRGVHDGRGRVDDKDKAFSTSTTTASGHRVARQRPRKAPRTEISGPTVAEALDSAFHHFAPLKRVEEVVRLVLRGRSVHLSHHPLFCVPATLPTVLVRRRGGAEPSNPLLSPSSAGGGGGVVIPTEFNVTNAGQGGSEYNRLVSTSTMHMAVLAETLRAVRHSNTTHKTHQVRHTSSIETLLEEVESVYAPQAAASTTAISATAGAAPTQSCVASASLPPLVASLPPSLHTPVTCLSYPAAPLSLLQVEGVFEVVADMLRMIVFCDQAHYRAGVARSFLAALNAPWLVSRVRAFLQKLPVFRRTRQQNSRVPQLSLAQSPYVLPLNALRTAPRPCANMSLLHQWVQEADAVGGAVTGGRENLMMLWAHSEMSSILASGAQESSQRMPPATLGLLHQPSMERAHMSMAMNAVREKMTRLPLPQLAWPAEAIACEGFLRRQRPDAAQGTEIDETGVTSDTVAPRYDRQHRRRKLSSPARSGNEAFGGEEDKGNDNESSDDDGDSVAVARAEAEAARQLYPARTIRNYGDPPYLQDLPIDGPPTTVEQCAVEAGREALSNGAFSFFSPLRRYHYDSHSRDGCALIPYPSIFHHVDGSWHSYMWHLVVHVVYRYILRVPGIRHVDLEGRVLASGVVSQRALWAVLQFLIDHQLLLCREEELAQPLCTPGGGVFGDLPRLHSPFQPRKRSRPDAAPSLPLPLPAPASERNAPSRPMGEPAWPDRTRGNCCYHPTIPLEALRLAMSPRLLDRRSP</sequence>
<feature type="compositionally biased region" description="Basic and acidic residues" evidence="1">
    <location>
        <begin position="1177"/>
        <end position="1188"/>
    </location>
</feature>
<evidence type="ECO:0000313" key="3">
    <source>
        <dbReference type="Proteomes" id="UP000419144"/>
    </source>
</evidence>
<proteinExistence type="predicted"/>
<protein>
    <submittedName>
        <fullName evidence="2">Uncharacterized protein</fullName>
    </submittedName>
</protein>